<comment type="caution">
    <text evidence="3">The sequence shown here is derived from an EMBL/GenBank/DDBJ whole genome shotgun (WGS) entry which is preliminary data.</text>
</comment>
<keyword evidence="4" id="KW-1185">Reference proteome</keyword>
<comment type="similarity">
    <text evidence="1">Belongs to the universal stress protein A family.</text>
</comment>
<gene>
    <name evidence="3" type="ORF">LWC34_17725</name>
</gene>
<dbReference type="Pfam" id="PF00582">
    <property type="entry name" value="Usp"/>
    <property type="match status" value="2"/>
</dbReference>
<feature type="domain" description="UspA" evidence="2">
    <location>
        <begin position="1"/>
        <end position="132"/>
    </location>
</feature>
<reference evidence="3 4" key="1">
    <citation type="submission" date="2021-12" db="EMBL/GenBank/DDBJ databases">
        <title>Genome sequence of Kibdelosporangium philippinense ATCC 49844.</title>
        <authorList>
            <person name="Fedorov E.A."/>
            <person name="Omeragic M."/>
            <person name="Shalygina K.F."/>
            <person name="Maclea K.S."/>
        </authorList>
    </citation>
    <scope>NUCLEOTIDE SEQUENCE [LARGE SCALE GENOMIC DNA]</scope>
    <source>
        <strain evidence="3 4">ATCC 49844</strain>
    </source>
</reference>
<sequence>MSKPIVVGVDGQPGSDIALGWAIAEAARRARRLMLLHVGEVWSPPFVGDGSLMAAIRTRGQQVIEKALTVVHATNRNVQVSSLVLPGDPPDVLISWSSEASMLVLGDSVRASLATVPRTVAARSRCPLIVVRTQWSDQLPVVVGVDGSPVTRAAIEFAFDHAAQHRTWVRAVHAWHRSVLPGDRGIVEERAAHFAVVADALEQSRQRYPLVPVHISRPIGHAAEVLSEQSTAAQLLVVGTRGHSGVAGLLLGSVSQALLRTAGCPLAVIPAEKW</sequence>
<proteinExistence type="inferred from homology"/>
<dbReference type="InterPro" id="IPR006016">
    <property type="entry name" value="UspA"/>
</dbReference>
<protein>
    <submittedName>
        <fullName evidence="3">Universal stress protein</fullName>
    </submittedName>
</protein>
<dbReference type="PRINTS" id="PR01438">
    <property type="entry name" value="UNVRSLSTRESS"/>
</dbReference>
<dbReference type="SUPFAM" id="SSF52402">
    <property type="entry name" value="Adenine nucleotide alpha hydrolases-like"/>
    <property type="match status" value="2"/>
</dbReference>
<dbReference type="RefSeq" id="WP_233726142.1">
    <property type="nucleotide sequence ID" value="NZ_JAJVCN010000001.1"/>
</dbReference>
<feature type="domain" description="UspA" evidence="2">
    <location>
        <begin position="141"/>
        <end position="270"/>
    </location>
</feature>
<accession>A0ABS8Z9W2</accession>
<evidence type="ECO:0000259" key="2">
    <source>
        <dbReference type="Pfam" id="PF00582"/>
    </source>
</evidence>
<dbReference type="Proteomes" id="UP001521150">
    <property type="component" value="Unassembled WGS sequence"/>
</dbReference>
<dbReference type="InterPro" id="IPR006015">
    <property type="entry name" value="Universal_stress_UspA"/>
</dbReference>
<dbReference type="InterPro" id="IPR014729">
    <property type="entry name" value="Rossmann-like_a/b/a_fold"/>
</dbReference>
<name>A0ABS8Z9W2_9PSEU</name>
<evidence type="ECO:0000313" key="4">
    <source>
        <dbReference type="Proteomes" id="UP001521150"/>
    </source>
</evidence>
<organism evidence="3 4">
    <name type="scientific">Kibdelosporangium philippinense</name>
    <dbReference type="NCBI Taxonomy" id="211113"/>
    <lineage>
        <taxon>Bacteria</taxon>
        <taxon>Bacillati</taxon>
        <taxon>Actinomycetota</taxon>
        <taxon>Actinomycetes</taxon>
        <taxon>Pseudonocardiales</taxon>
        <taxon>Pseudonocardiaceae</taxon>
        <taxon>Kibdelosporangium</taxon>
    </lineage>
</organism>
<evidence type="ECO:0000313" key="3">
    <source>
        <dbReference type="EMBL" id="MCE7004650.1"/>
    </source>
</evidence>
<dbReference type="PANTHER" id="PTHR46268:SF6">
    <property type="entry name" value="UNIVERSAL STRESS PROTEIN UP12"/>
    <property type="match status" value="1"/>
</dbReference>
<dbReference type="Gene3D" id="3.40.50.620">
    <property type="entry name" value="HUPs"/>
    <property type="match status" value="2"/>
</dbReference>
<dbReference type="EMBL" id="JAJVCN010000001">
    <property type="protein sequence ID" value="MCE7004650.1"/>
    <property type="molecule type" value="Genomic_DNA"/>
</dbReference>
<evidence type="ECO:0000256" key="1">
    <source>
        <dbReference type="ARBA" id="ARBA00008791"/>
    </source>
</evidence>
<dbReference type="PANTHER" id="PTHR46268">
    <property type="entry name" value="STRESS RESPONSE PROTEIN NHAX"/>
    <property type="match status" value="1"/>
</dbReference>